<feature type="region of interest" description="Disordered" evidence="1">
    <location>
        <begin position="83"/>
        <end position="102"/>
    </location>
</feature>
<dbReference type="EMBL" id="BAABAF010000006">
    <property type="protein sequence ID" value="GAA3765650.1"/>
    <property type="molecule type" value="Genomic_DNA"/>
</dbReference>
<reference evidence="3" key="1">
    <citation type="journal article" date="2019" name="Int. J. Syst. Evol. Microbiol.">
        <title>The Global Catalogue of Microorganisms (GCM) 10K type strain sequencing project: providing services to taxonomists for standard genome sequencing and annotation.</title>
        <authorList>
            <consortium name="The Broad Institute Genomics Platform"/>
            <consortium name="The Broad Institute Genome Sequencing Center for Infectious Disease"/>
            <person name="Wu L."/>
            <person name="Ma J."/>
        </authorList>
    </citation>
    <scope>NUCLEOTIDE SEQUENCE [LARGE SCALE GENOMIC DNA]</scope>
    <source>
        <strain evidence="3">JCM 16950</strain>
    </source>
</reference>
<evidence type="ECO:0000256" key="1">
    <source>
        <dbReference type="SAM" id="MobiDB-lite"/>
    </source>
</evidence>
<proteinExistence type="predicted"/>
<gene>
    <name evidence="2" type="ORF">GCM10022240_17510</name>
</gene>
<evidence type="ECO:0008006" key="4">
    <source>
        <dbReference type="Google" id="ProtNLM"/>
    </source>
</evidence>
<evidence type="ECO:0000313" key="3">
    <source>
        <dbReference type="Proteomes" id="UP001500540"/>
    </source>
</evidence>
<comment type="caution">
    <text evidence="2">The sequence shown here is derived from an EMBL/GenBank/DDBJ whole genome shotgun (WGS) entry which is preliminary data.</text>
</comment>
<sequence length="131" mass="14089">MKITRSSDWRSDLPFETPMIADTVMPGDPARCTTCGIGSELLPRTALWAVKHRHPHDPAGTVRLYCAAHTPQVPAAAAVTAERRAAAPRTPRAPRAPRRTPQPERVAAVCPNCFVEVPPTGVCGMCGERVA</sequence>
<protein>
    <recommendedName>
        <fullName evidence="4">Glucose-6-phosphate dehydrogenase</fullName>
    </recommendedName>
</protein>
<organism evidence="2 3">
    <name type="scientific">Microbacterium kribbense</name>
    <dbReference type="NCBI Taxonomy" id="433645"/>
    <lineage>
        <taxon>Bacteria</taxon>
        <taxon>Bacillati</taxon>
        <taxon>Actinomycetota</taxon>
        <taxon>Actinomycetes</taxon>
        <taxon>Micrococcales</taxon>
        <taxon>Microbacteriaceae</taxon>
        <taxon>Microbacterium</taxon>
    </lineage>
</organism>
<dbReference type="RefSeq" id="WP_344782645.1">
    <property type="nucleotide sequence ID" value="NZ_BAABAF010000006.1"/>
</dbReference>
<keyword evidence="3" id="KW-1185">Reference proteome</keyword>
<accession>A0ABP7GH48</accession>
<name>A0ABP7GH48_9MICO</name>
<dbReference type="Proteomes" id="UP001500540">
    <property type="component" value="Unassembled WGS sequence"/>
</dbReference>
<evidence type="ECO:0000313" key="2">
    <source>
        <dbReference type="EMBL" id="GAA3765650.1"/>
    </source>
</evidence>